<evidence type="ECO:0000313" key="2">
    <source>
        <dbReference type="Proteomes" id="UP000658656"/>
    </source>
</evidence>
<dbReference type="OrthoDB" id="5096160at2"/>
<organism evidence="1 2">
    <name type="scientific">Amycolatopsis bartoniae</name>
    <dbReference type="NCBI Taxonomy" id="941986"/>
    <lineage>
        <taxon>Bacteria</taxon>
        <taxon>Bacillati</taxon>
        <taxon>Actinomycetota</taxon>
        <taxon>Actinomycetes</taxon>
        <taxon>Pseudonocardiales</taxon>
        <taxon>Pseudonocardiaceae</taxon>
        <taxon>Amycolatopsis</taxon>
    </lineage>
</organism>
<dbReference type="RefSeq" id="WP_145939140.1">
    <property type="nucleotide sequence ID" value="NZ_BNAV01000001.1"/>
</dbReference>
<name>A0A8H9IPD5_9PSEU</name>
<keyword evidence="2" id="KW-1185">Reference proteome</keyword>
<proteinExistence type="predicted"/>
<protein>
    <submittedName>
        <fullName evidence="1">Uncharacterized protein</fullName>
    </submittedName>
</protein>
<dbReference type="EMBL" id="BNAV01000001">
    <property type="protein sequence ID" value="GHF34558.1"/>
    <property type="molecule type" value="Genomic_DNA"/>
</dbReference>
<dbReference type="Proteomes" id="UP000658656">
    <property type="component" value="Unassembled WGS sequence"/>
</dbReference>
<dbReference type="AlphaFoldDB" id="A0A8H9IPD5"/>
<reference evidence="1" key="2">
    <citation type="submission" date="2020-09" db="EMBL/GenBank/DDBJ databases">
        <authorList>
            <person name="Sun Q."/>
            <person name="Zhou Y."/>
        </authorList>
    </citation>
    <scope>NUCLEOTIDE SEQUENCE</scope>
    <source>
        <strain evidence="1">CGMCC 4.7679</strain>
    </source>
</reference>
<reference evidence="1" key="1">
    <citation type="journal article" date="2014" name="Int. J. Syst. Evol. Microbiol.">
        <title>Complete genome sequence of Corynebacterium casei LMG S-19264T (=DSM 44701T), isolated from a smear-ripened cheese.</title>
        <authorList>
            <consortium name="US DOE Joint Genome Institute (JGI-PGF)"/>
            <person name="Walter F."/>
            <person name="Albersmeier A."/>
            <person name="Kalinowski J."/>
            <person name="Ruckert C."/>
        </authorList>
    </citation>
    <scope>NUCLEOTIDE SEQUENCE</scope>
    <source>
        <strain evidence="1">CGMCC 4.7679</strain>
    </source>
</reference>
<comment type="caution">
    <text evidence="1">The sequence shown here is derived from an EMBL/GenBank/DDBJ whole genome shotgun (WGS) entry which is preliminary data.</text>
</comment>
<evidence type="ECO:0000313" key="1">
    <source>
        <dbReference type="EMBL" id="GHF34558.1"/>
    </source>
</evidence>
<gene>
    <name evidence="1" type="ORF">GCM10017566_04080</name>
</gene>
<sequence length="116" mass="12712">MLARTRDLGPAAVVPFTLHLSWLRPERLPVLVEEVTTADIPIAVVLERDHDPLGLKYAVYGLVVLLQVLVPRLGVIRPQLALDAPMAAALGHSGASLWPLVNLLAVELWIRSWQTA</sequence>
<accession>A0A8H9IPD5</accession>